<accession>A0ABV4UPW0</accession>
<proteinExistence type="predicted"/>
<dbReference type="Proteomes" id="UP001575652">
    <property type="component" value="Unassembled WGS sequence"/>
</dbReference>
<reference evidence="1 2" key="1">
    <citation type="submission" date="2024-09" db="EMBL/GenBank/DDBJ databases">
        <authorList>
            <person name="Salinas-Garcia M.A."/>
            <person name="Prieme A."/>
        </authorList>
    </citation>
    <scope>NUCLEOTIDE SEQUENCE [LARGE SCALE GENOMIC DNA]</scope>
    <source>
        <strain evidence="1 2">DSM 21081</strain>
    </source>
</reference>
<evidence type="ECO:0000313" key="1">
    <source>
        <dbReference type="EMBL" id="MFB0835694.1"/>
    </source>
</evidence>
<dbReference type="EMBL" id="JBHDLJ010000013">
    <property type="protein sequence ID" value="MFB0835694.1"/>
    <property type="molecule type" value="Genomic_DNA"/>
</dbReference>
<evidence type="ECO:0008006" key="3">
    <source>
        <dbReference type="Google" id="ProtNLM"/>
    </source>
</evidence>
<sequence>MAADATAGPVEELLDRLRPGFSSQDLAQAIERVLRRGSGGGSAALTEADQAFWDKHSGMPAEPGLAARGRLSGLVASALHESESLSANQLAPRLGLKPATIRRYVMDRKLYSFKANGRVLFPAWQFDGNRAVPHLAEVLSSFPAGSHPQTVQGFFLTAQPDLRLGGRAATPKEWLLSGGDPAAVSGLAASVGRL</sequence>
<organism evidence="1 2">
    <name type="scientific">Arthrobacter halodurans</name>
    <dbReference type="NCBI Taxonomy" id="516699"/>
    <lineage>
        <taxon>Bacteria</taxon>
        <taxon>Bacillati</taxon>
        <taxon>Actinomycetota</taxon>
        <taxon>Actinomycetes</taxon>
        <taxon>Micrococcales</taxon>
        <taxon>Micrococcaceae</taxon>
        <taxon>Arthrobacter</taxon>
    </lineage>
</organism>
<dbReference type="RefSeq" id="WP_373972871.1">
    <property type="nucleotide sequence ID" value="NZ_JBHDLJ010000013.1"/>
</dbReference>
<protein>
    <recommendedName>
        <fullName evidence="3">Helix-turn-helix domain-containing protein</fullName>
    </recommendedName>
</protein>
<keyword evidence="2" id="KW-1185">Reference proteome</keyword>
<evidence type="ECO:0000313" key="2">
    <source>
        <dbReference type="Proteomes" id="UP001575652"/>
    </source>
</evidence>
<name>A0ABV4UPW0_9MICC</name>
<comment type="caution">
    <text evidence="1">The sequence shown here is derived from an EMBL/GenBank/DDBJ whole genome shotgun (WGS) entry which is preliminary data.</text>
</comment>
<gene>
    <name evidence="1" type="ORF">ACETWP_13970</name>
</gene>